<evidence type="ECO:0000259" key="3">
    <source>
        <dbReference type="SMART" id="SM01214"/>
    </source>
</evidence>
<dbReference type="InterPro" id="IPR019441">
    <property type="entry name" value="FMP27/BLTP2/Hobbit_GFWDK_RBG"/>
</dbReference>
<evidence type="ECO:0000313" key="6">
    <source>
        <dbReference type="EMBL" id="WPK27078.1"/>
    </source>
</evidence>
<name>A0AAX4HF21_9ASCO</name>
<feature type="domain" description="FMP27 WPPW motif-containing RBG unit" evidence="5">
    <location>
        <begin position="1594"/>
        <end position="2013"/>
    </location>
</feature>
<feature type="domain" description="FMP27/BLTP2/Hobbit GFWDK motif-containing RBG unit" evidence="3">
    <location>
        <begin position="1185"/>
        <end position="1344"/>
    </location>
</feature>
<feature type="coiled-coil region" evidence="1">
    <location>
        <begin position="1739"/>
        <end position="1766"/>
    </location>
</feature>
<dbReference type="GeneID" id="88175510"/>
<evidence type="ECO:0000259" key="5">
    <source>
        <dbReference type="SMART" id="SM01216"/>
    </source>
</evidence>
<keyword evidence="1" id="KW-0175">Coiled coil</keyword>
<evidence type="ECO:0000256" key="1">
    <source>
        <dbReference type="SAM" id="Coils"/>
    </source>
</evidence>
<dbReference type="PANTHER" id="PTHR15678">
    <property type="entry name" value="ANTIGEN MLAA-22-RELATED"/>
    <property type="match status" value="1"/>
</dbReference>
<sequence length="2528" mass="289786">MSFVPRLILALLLWRLAWRLVYQLVGIYISYVTINNGILFNGVKLRRKALVTASSVRFRLWGNTRKIIISDLKIELPDSPSGSVKNTAVSSSLPLQDLELSILPKNRIAKAALKLVLKVLPKFDIDVRSCDISKGQTHVLIASIQFIGRLERNHNLKNGYRLSANTTFIRFSIVLGNQQQLDPKISFGSLSLLTSCSLCADTGFLRDGTCRASIVDSQVAVFDLIKILGSNEPKDSPRVSEPIDQSRRNRHISKLHNLLFRTFEEVSITVANLKLKELPILPASQNYSLQDYLVQEQPNNSFQIAVKSMAIHLTKIRETTAGFEVLFNSSDEFPFKLTLSSLILEFTFVTINQENNCVDTKEFLTIPNFNCTFKTNIPGNLMNNTSLQSGALELFCSCSSPILDLDVEQLALLSFNYVAIKKILRLHKLSKHKRSIASDNSESLEASGSEDDDFTHVDSNNNSIGHAYKDTQGEPNSFERLLNGVYDILDECYPQVNIKLTIEQPRTLLSCYDTTDDKLQFLMLSYSMMILQVLSVSHQEYDTKCHVLHPCMSFNQKLKNSEELECMSQEFCGLSEIKLSCRVMKNFKCKPVLELHGAHLNLTRPKVLRGLNHLLNETAKLVALYSKHGQINKQLDGELVKERDHLYRAKLAGSYQKPFSIESVFTYIPAWLVSATIKLIDTDVWLGSASPFLQPQDFVSAFFPDDDTMSETEYKTHFHITSVKVQLEGPECESVDYTSSATTISLETINAEVDLHTFWKSTISVNEAMLAITNDNCAKTSLVLELPSITAMFKAVTEDSENFILVDVNSEELNILFDKQKAFALFGLVHLIKHTLVKPLQRLMRKLKKSSKALNLHLPQRLETPVHELIKSKLLIHSVNVVVGLFDNFKVRLQSFDLCLGQIGLAYSIQSLFLRVLISSSVQSGLWDRVLCVDTLSCKIGDPGDLEPCVIDTPSIRIIQPHKFVVYKLFDSLSDFIKVIKHLSRAISEKVHGTTIYSKESEPLNVPPIKLKSNKITFLMEDDPFESELTMIFQLGLVEQRKRLELLNLHEQNLTGIHDNENTIEERLQVLYKTMEALWIRKVKTYKHTVLAQIEKNKSYLFGKESEVSKEDNLRIRSYQRAPPLLHIILTGVDLSISLPRFAQKDLAQFIYDNGQGVPKSTTYNLLIPTFVRLAVEELRFHLRDYPLPMLYLPHMIDSTGKGRALLLHGNLIISEAMATQDYSLRRIEVQLAEFSRTSRRKTDEYGKVIIMKSLAPVKLYTDMDILFDSEQPSRFVWGQSYQFGIQQVMLKFDQFSKPPIDPSPKLGFWDKLRLIMHGHVTVKFGRRASLEVAFKGGRDPYNVFGDSTGFILRFKESVEWKINENDNSLEFFDVSARKVSWYIPNYLATPLVCWCRESSKYTFLPASKEIVTSSFGYYLLDEVTYSDENVREDACEKKVVVLSGGVNLKVGFLLQRESPENKISEVSIPHYEINQCDPSFAKKGHDSYEGFRSSRLHMAISLVAHTDESYNTIHLSPMTFRHFFAWWHLFAGNLMLPVRRGKLFGEEQKKTKFSENLYTNKFLFHLKNLFIGHVYRSEDLTVTTTKDEFECVGLRAKVDDFLVDLHQRKEQVIDVNEDLSRRNKIMKMLFNLGEVVLSKIDLRTLHAIFKQEVYSTGKQTLAKDRQGTSKIFDKDKRWYDYRDYLEAFTPSLTTVLKAAEIEPLLYSEKFSYIRDSSDGKDNLDWGHENTHECMLNTTDIYTTQIQEYSNRIEELKRIETNHRDKGSKKRLIQSIDCLNKLISECKLQRRKSVRRDSVATVETVKENFHNRFVLISMFLKWNEDVRNQFMKYLHFVQLNSRFKKYLSYGLISMLEDVIDGNDTIADTFSLATSLDPQARKRSFDNLIGSKDDCKDRLKNFESIVREVREKEKILEDFRVEIISPQIQLHTKEFDDSVVLITAPILESKIFSVVMEKEKDSNANVLETRYGCLLHDASVLVFEKNVSSDSLCFEEKPYGTTTNWPPFLGIETCKTLRDSLKNQTLIDRMSLMLTYDEIHALGMNIEQMEGVSESESQQYDQVKSFGNRLRIDVPELVIRSTSKQYFTLYVTVLSLLLYLEPLTVELREKVLKLKFSINFEDFNAVHDRLRGLHEYLAITKTLLNNYSFRHDGYLDNEALNDYLHLMDQKSELSAEILLTLQTLFTGDIFNKSESSDVENWQIAADKITLHMLEDDRNPILDLILERGVFKRLVNDDGSNDNCIEIQNIKGVTLLPDAYYETFLQLLSQSNDDLVKVSWSMSRPIGGIKVMDNFEIQSNPLNVRVDEETGRLLMKFIFYTEDGELNESPILKIADQTDLENFGNDVCDDEEDAGDLVSKNSSKEDLRRNDSISSKKTKIGSSKTPSISSPLNKSAEYNAEVELMLSRSKKYMSIVRMVSRSFEILISLHMKSGIKKWLNVTDFLLVLPEWEIERKVISLLDVANMFKKLVIKTLVQHSGRLLKNKFSSMLANRKRLSERLLHPDSKKAHTVKLVEVDNDTDSIIMEESE</sequence>
<protein>
    <recommendedName>
        <fullName evidence="8">FMP27 GFWDK domain-containing protein</fullName>
    </recommendedName>
</protein>
<dbReference type="InterPro" id="IPR019449">
    <property type="entry name" value="FMP27_WPPW_RBG"/>
</dbReference>
<dbReference type="RefSeq" id="XP_062879456.1">
    <property type="nucleotide sequence ID" value="XM_063023386.1"/>
</dbReference>
<dbReference type="KEGG" id="asau:88175510"/>
<feature type="domain" description="FMP27 SW motif-containing RBG unit" evidence="4">
    <location>
        <begin position="1066"/>
        <end position="1167"/>
    </location>
</feature>
<dbReference type="EMBL" id="CP138898">
    <property type="protein sequence ID" value="WPK27078.1"/>
    <property type="molecule type" value="Genomic_DNA"/>
</dbReference>
<accession>A0AAX4HF21</accession>
<evidence type="ECO:0000259" key="4">
    <source>
        <dbReference type="SMART" id="SM01215"/>
    </source>
</evidence>
<gene>
    <name evidence="6" type="ORF">PUMCH_004450</name>
</gene>
<reference evidence="6 7" key="1">
    <citation type="submission" date="2023-10" db="EMBL/GenBank/DDBJ databases">
        <title>Draft Genome Sequence of Candida saopaulonensis from a very Premature Infant with Sepsis.</title>
        <authorList>
            <person name="Ning Y."/>
            <person name="Dai R."/>
            <person name="Xiao M."/>
            <person name="Xu Y."/>
            <person name="Yan Q."/>
            <person name="Zhang L."/>
        </authorList>
    </citation>
    <scope>NUCLEOTIDE SEQUENCE [LARGE SCALE GENOMIC DNA]</scope>
    <source>
        <strain evidence="6 7">19XY460</strain>
    </source>
</reference>
<feature type="compositionally biased region" description="Low complexity" evidence="2">
    <location>
        <begin position="2370"/>
        <end position="2388"/>
    </location>
</feature>
<organism evidence="6 7">
    <name type="scientific">Australozyma saopauloensis</name>
    <dbReference type="NCBI Taxonomy" id="291208"/>
    <lineage>
        <taxon>Eukaryota</taxon>
        <taxon>Fungi</taxon>
        <taxon>Dikarya</taxon>
        <taxon>Ascomycota</taxon>
        <taxon>Saccharomycotina</taxon>
        <taxon>Pichiomycetes</taxon>
        <taxon>Metschnikowiaceae</taxon>
        <taxon>Australozyma</taxon>
    </lineage>
</organism>
<dbReference type="Pfam" id="PF10344">
    <property type="entry name" value="Hobbit"/>
    <property type="match status" value="1"/>
</dbReference>
<dbReference type="SMART" id="SM01216">
    <property type="entry name" value="Fmp27_WPPW"/>
    <property type="match status" value="1"/>
</dbReference>
<dbReference type="InterPro" id="IPR019415">
    <property type="entry name" value="FMP27_SW_RBG"/>
</dbReference>
<proteinExistence type="predicted"/>
<feature type="compositionally biased region" description="Basic and acidic residues" evidence="2">
    <location>
        <begin position="2360"/>
        <end position="2369"/>
    </location>
</feature>
<feature type="region of interest" description="Disordered" evidence="2">
    <location>
        <begin position="2343"/>
        <end position="2388"/>
    </location>
</feature>
<evidence type="ECO:0000313" key="7">
    <source>
        <dbReference type="Proteomes" id="UP001338582"/>
    </source>
</evidence>
<dbReference type="PANTHER" id="PTHR15678:SF15">
    <property type="entry name" value="PROTEIN FMP27, MITOCHONDRIAL"/>
    <property type="match status" value="1"/>
</dbReference>
<evidence type="ECO:0000256" key="2">
    <source>
        <dbReference type="SAM" id="MobiDB-lite"/>
    </source>
</evidence>
<evidence type="ECO:0008006" key="8">
    <source>
        <dbReference type="Google" id="ProtNLM"/>
    </source>
</evidence>
<dbReference type="SMART" id="SM01214">
    <property type="entry name" value="Fmp27_GFWDK"/>
    <property type="match status" value="1"/>
</dbReference>
<dbReference type="InterPro" id="IPR045167">
    <property type="entry name" value="Hobbit"/>
</dbReference>
<dbReference type="SMART" id="SM01215">
    <property type="entry name" value="Fmp27_SW"/>
    <property type="match status" value="1"/>
</dbReference>
<keyword evidence="7" id="KW-1185">Reference proteome</keyword>
<dbReference type="Proteomes" id="UP001338582">
    <property type="component" value="Chromosome 5"/>
</dbReference>